<dbReference type="Proteomes" id="UP000272117">
    <property type="component" value="Unassembled WGS sequence"/>
</dbReference>
<gene>
    <name evidence="7" type="ORF">EFB08_16600</name>
</gene>
<reference evidence="7 8" key="1">
    <citation type="submission" date="2018-11" db="EMBL/GenBank/DDBJ databases">
        <title>Rufibacter latericius sp. nov., isolated from water in Baiyang Lake.</title>
        <authorList>
            <person name="Yang Y."/>
        </authorList>
    </citation>
    <scope>NUCLEOTIDE SEQUENCE [LARGE SCALE GENOMIC DNA]</scope>
    <source>
        <strain evidence="7 8">R-22-1c-1</strain>
    </source>
</reference>
<dbReference type="GO" id="GO:0006352">
    <property type="term" value="P:DNA-templated transcription initiation"/>
    <property type="evidence" value="ECO:0007669"/>
    <property type="project" value="InterPro"/>
</dbReference>
<feature type="domain" description="RNA polymerase sigma-70 region 2" evidence="5">
    <location>
        <begin position="32"/>
        <end position="97"/>
    </location>
</feature>
<evidence type="ECO:0000313" key="8">
    <source>
        <dbReference type="Proteomes" id="UP000272117"/>
    </source>
</evidence>
<evidence type="ECO:0000313" key="7">
    <source>
        <dbReference type="EMBL" id="RNI24533.1"/>
    </source>
</evidence>
<dbReference type="SUPFAM" id="SSF88659">
    <property type="entry name" value="Sigma3 and sigma4 domains of RNA polymerase sigma factors"/>
    <property type="match status" value="1"/>
</dbReference>
<evidence type="ECO:0000259" key="5">
    <source>
        <dbReference type="Pfam" id="PF04542"/>
    </source>
</evidence>
<evidence type="ECO:0000259" key="6">
    <source>
        <dbReference type="Pfam" id="PF08281"/>
    </source>
</evidence>
<dbReference type="PANTHER" id="PTHR43133:SF51">
    <property type="entry name" value="RNA POLYMERASE SIGMA FACTOR"/>
    <property type="match status" value="1"/>
</dbReference>
<dbReference type="InterPro" id="IPR007627">
    <property type="entry name" value="RNA_pol_sigma70_r2"/>
</dbReference>
<accession>A0A3M9MI78</accession>
<dbReference type="InterPro" id="IPR013325">
    <property type="entry name" value="RNA_pol_sigma_r2"/>
</dbReference>
<dbReference type="EMBL" id="RJJD01000011">
    <property type="protein sequence ID" value="RNI24533.1"/>
    <property type="molecule type" value="Genomic_DNA"/>
</dbReference>
<sequence>MGKRETLVAATIPDQEIILRVLEGEKDLYAVLVRRNNQRLYRIGMSILDDEEEVEEMMQTAFVKAYEHLHTFAYKSAFSTWLTRILINECLLRAKKRKLACAMSDENVDREVNLRSAEHIPTPLTKLLSSELHVVLEEAIRQLPEKYRTVFVMREIEEMNVAETMLCLDLTEANVKVRLNRAKALLRKSLSHLYKKEDILHFHLSKCDRITENVMKRIASL</sequence>
<name>A0A3M9MI78_9BACT</name>
<dbReference type="InterPro" id="IPR014284">
    <property type="entry name" value="RNA_pol_sigma-70_dom"/>
</dbReference>
<dbReference type="InterPro" id="IPR036388">
    <property type="entry name" value="WH-like_DNA-bd_sf"/>
</dbReference>
<dbReference type="CDD" id="cd06171">
    <property type="entry name" value="Sigma70_r4"/>
    <property type="match status" value="1"/>
</dbReference>
<protein>
    <submittedName>
        <fullName evidence="7">Sigma-70 family RNA polymerase sigma factor</fullName>
    </submittedName>
</protein>
<feature type="domain" description="RNA polymerase sigma factor 70 region 4 type 2" evidence="6">
    <location>
        <begin position="135"/>
        <end position="186"/>
    </location>
</feature>
<dbReference type="AlphaFoldDB" id="A0A3M9MI78"/>
<keyword evidence="2" id="KW-0805">Transcription regulation</keyword>
<dbReference type="NCBIfam" id="TIGR02937">
    <property type="entry name" value="sigma70-ECF"/>
    <property type="match status" value="1"/>
</dbReference>
<evidence type="ECO:0000256" key="4">
    <source>
        <dbReference type="ARBA" id="ARBA00023163"/>
    </source>
</evidence>
<dbReference type="OrthoDB" id="1027298at2"/>
<comment type="caution">
    <text evidence="7">The sequence shown here is derived from an EMBL/GenBank/DDBJ whole genome shotgun (WGS) entry which is preliminary data.</text>
</comment>
<comment type="similarity">
    <text evidence="1">Belongs to the sigma-70 factor family. ECF subfamily.</text>
</comment>
<organism evidence="7 8">
    <name type="scientific">Rufibacter latericius</name>
    <dbReference type="NCBI Taxonomy" id="2487040"/>
    <lineage>
        <taxon>Bacteria</taxon>
        <taxon>Pseudomonadati</taxon>
        <taxon>Bacteroidota</taxon>
        <taxon>Cytophagia</taxon>
        <taxon>Cytophagales</taxon>
        <taxon>Hymenobacteraceae</taxon>
        <taxon>Rufibacter</taxon>
    </lineage>
</organism>
<dbReference type="SUPFAM" id="SSF88946">
    <property type="entry name" value="Sigma2 domain of RNA polymerase sigma factors"/>
    <property type="match status" value="1"/>
</dbReference>
<keyword evidence="4" id="KW-0804">Transcription</keyword>
<dbReference type="InterPro" id="IPR013324">
    <property type="entry name" value="RNA_pol_sigma_r3/r4-like"/>
</dbReference>
<dbReference type="Pfam" id="PF04542">
    <property type="entry name" value="Sigma70_r2"/>
    <property type="match status" value="1"/>
</dbReference>
<dbReference type="InterPro" id="IPR013249">
    <property type="entry name" value="RNA_pol_sigma70_r4_t2"/>
</dbReference>
<dbReference type="GO" id="GO:0016987">
    <property type="term" value="F:sigma factor activity"/>
    <property type="evidence" value="ECO:0007669"/>
    <property type="project" value="UniProtKB-KW"/>
</dbReference>
<dbReference type="InterPro" id="IPR039425">
    <property type="entry name" value="RNA_pol_sigma-70-like"/>
</dbReference>
<evidence type="ECO:0000256" key="1">
    <source>
        <dbReference type="ARBA" id="ARBA00010641"/>
    </source>
</evidence>
<keyword evidence="8" id="KW-1185">Reference proteome</keyword>
<dbReference type="Gene3D" id="1.10.1740.10">
    <property type="match status" value="1"/>
</dbReference>
<evidence type="ECO:0000256" key="3">
    <source>
        <dbReference type="ARBA" id="ARBA00023082"/>
    </source>
</evidence>
<dbReference type="RefSeq" id="WP_123128092.1">
    <property type="nucleotide sequence ID" value="NZ_RJJD01000011.1"/>
</dbReference>
<dbReference type="Pfam" id="PF08281">
    <property type="entry name" value="Sigma70_r4_2"/>
    <property type="match status" value="1"/>
</dbReference>
<keyword evidence="3" id="KW-0731">Sigma factor</keyword>
<dbReference type="PANTHER" id="PTHR43133">
    <property type="entry name" value="RNA POLYMERASE ECF-TYPE SIGMA FACTO"/>
    <property type="match status" value="1"/>
</dbReference>
<dbReference type="GO" id="GO:0003677">
    <property type="term" value="F:DNA binding"/>
    <property type="evidence" value="ECO:0007669"/>
    <property type="project" value="InterPro"/>
</dbReference>
<evidence type="ECO:0000256" key="2">
    <source>
        <dbReference type="ARBA" id="ARBA00023015"/>
    </source>
</evidence>
<proteinExistence type="inferred from homology"/>
<dbReference type="Gene3D" id="1.10.10.10">
    <property type="entry name" value="Winged helix-like DNA-binding domain superfamily/Winged helix DNA-binding domain"/>
    <property type="match status" value="1"/>
</dbReference>